<dbReference type="Gene3D" id="2.30.110.10">
    <property type="entry name" value="Electron Transport, Fmn-binding Protein, Chain A"/>
    <property type="match status" value="1"/>
</dbReference>
<dbReference type="InterPro" id="IPR012349">
    <property type="entry name" value="Split_barrel_FMN-bd"/>
</dbReference>
<dbReference type="Proteomes" id="UP000278962">
    <property type="component" value="Unassembled WGS sequence"/>
</dbReference>
<dbReference type="Pfam" id="PF01243">
    <property type="entry name" value="PNPOx_N"/>
    <property type="match status" value="1"/>
</dbReference>
<evidence type="ECO:0000313" key="2">
    <source>
        <dbReference type="EMBL" id="RKQ93457.1"/>
    </source>
</evidence>
<accession>A0A660LED3</accession>
<reference evidence="2 3" key="1">
    <citation type="submission" date="2018-10" db="EMBL/GenBank/DDBJ databases">
        <title>Genomic Encyclopedia of Archaeal and Bacterial Type Strains, Phase II (KMG-II): from individual species to whole genera.</title>
        <authorList>
            <person name="Goeker M."/>
        </authorList>
    </citation>
    <scope>NUCLEOTIDE SEQUENCE [LARGE SCALE GENOMIC DNA]</scope>
    <source>
        <strain evidence="2 3">DSM 14954</strain>
    </source>
</reference>
<evidence type="ECO:0000313" key="3">
    <source>
        <dbReference type="Proteomes" id="UP000278962"/>
    </source>
</evidence>
<sequence>MPIVQRLSELPAWGAELLETAPVAHLALLDEGGHPRVQPVTFALLADTLVTAIDAKPKQATPARIKRLQQDPRATLTVDRYADDWTRLAWVQVLATATVGELGDAARTALQAKYPQYATTPLTGPLITLSPLRVLCWRASG</sequence>
<evidence type="ECO:0000259" key="1">
    <source>
        <dbReference type="Pfam" id="PF01243"/>
    </source>
</evidence>
<keyword evidence="3" id="KW-1185">Reference proteome</keyword>
<organism evidence="2 3">
    <name type="scientific">Solirubrobacter pauli</name>
    <dbReference type="NCBI Taxonomy" id="166793"/>
    <lineage>
        <taxon>Bacteria</taxon>
        <taxon>Bacillati</taxon>
        <taxon>Actinomycetota</taxon>
        <taxon>Thermoleophilia</taxon>
        <taxon>Solirubrobacterales</taxon>
        <taxon>Solirubrobacteraceae</taxon>
        <taxon>Solirubrobacter</taxon>
    </lineage>
</organism>
<dbReference type="SUPFAM" id="SSF50475">
    <property type="entry name" value="FMN-binding split barrel"/>
    <property type="match status" value="1"/>
</dbReference>
<proteinExistence type="predicted"/>
<dbReference type="AlphaFoldDB" id="A0A660LED3"/>
<protein>
    <submittedName>
        <fullName evidence="2">PPOX class probable F420-dependent enzyme</fullName>
    </submittedName>
</protein>
<name>A0A660LED3_9ACTN</name>
<gene>
    <name evidence="2" type="ORF">C8N24_3324</name>
</gene>
<comment type="caution">
    <text evidence="2">The sequence shown here is derived from an EMBL/GenBank/DDBJ whole genome shotgun (WGS) entry which is preliminary data.</text>
</comment>
<dbReference type="EMBL" id="RBIL01000001">
    <property type="protein sequence ID" value="RKQ93457.1"/>
    <property type="molecule type" value="Genomic_DNA"/>
</dbReference>
<dbReference type="InterPro" id="IPR011576">
    <property type="entry name" value="Pyridox_Oxase_N"/>
</dbReference>
<feature type="domain" description="Pyridoxamine 5'-phosphate oxidase N-terminal" evidence="1">
    <location>
        <begin position="16"/>
        <end position="114"/>
    </location>
</feature>